<dbReference type="SUPFAM" id="SSF54001">
    <property type="entry name" value="Cysteine proteinases"/>
    <property type="match status" value="1"/>
</dbReference>
<dbReference type="GO" id="GO:0005737">
    <property type="term" value="C:cytoplasm"/>
    <property type="evidence" value="ECO:0007669"/>
    <property type="project" value="TreeGrafter"/>
</dbReference>
<evidence type="ECO:0000313" key="3">
    <source>
        <dbReference type="EMBL" id="PLN83956.1"/>
    </source>
</evidence>
<feature type="compositionally biased region" description="Polar residues" evidence="1">
    <location>
        <begin position="189"/>
        <end position="200"/>
    </location>
</feature>
<dbReference type="EMBL" id="KZ559515">
    <property type="protein sequence ID" value="PLN83956.1"/>
    <property type="molecule type" value="Genomic_DNA"/>
</dbReference>
<dbReference type="Proteomes" id="UP000235023">
    <property type="component" value="Unassembled WGS sequence"/>
</dbReference>
<dbReference type="InterPro" id="IPR052557">
    <property type="entry name" value="CAP/Cytokinesis_protein"/>
</dbReference>
<evidence type="ECO:0000259" key="2">
    <source>
        <dbReference type="SMART" id="SM00460"/>
    </source>
</evidence>
<name>A0A2J5I270_9EURO</name>
<feature type="compositionally biased region" description="Low complexity" evidence="1">
    <location>
        <begin position="159"/>
        <end position="179"/>
    </location>
</feature>
<protein>
    <recommendedName>
        <fullName evidence="2">Transglutaminase-like domain-containing protein</fullName>
    </recommendedName>
</protein>
<sequence length="665" mass="72074">MAEETQVMSIQQRIAALKQAQTGHGPESAPSPGIGKQVTLPARPAAPPPYSAINYSPVNGDTRPPPAPGSTGQRPKVPPPLPSRKNSNQPAPALPPRRPSQDPSRRNSVESTASDLSRSTTTSASRASSIATSATSVDSGRLRAPPLEEANLPPLPPKRQSTQPPSRPLSSRTSSDSQPRLPPRRPSSGNFRTNGSSLAATETRPPLPSRNSQGRSSLANGDASTQPATRKLPPPATDIVLGDARESGFGRMNRAPTTPSNGTPPPVPLASRPDLSKLQATKPRLPPASETATATPTTTCMLCRDFSGPDEHAARYPRQSLPTHDLGWLARELTAPFPSHTDKARALFTWCHHNVEYDVHSYFNKCIQRSTPESTARTGLAVCQGYAELYATLANSVGMEAVVISGHGKGFGYNAPAPGAPIPSPNLAGHAWNAVRIDHGQWKLLDACWGAGNVQGKGLPYQKAFKPSMFTMSNDEFGLRHFPKDPARFYRDDGRPTISWEEYILSNPDALGPIRPPQTFLGLEEYDLDPRSFRPGGPSISISQPGPLRFQFGFRCEHWTLERHCRQQQPGCFLLWTHGIDGRQVQRLPFTHVRGSTPGGGGDYWYVDVPNARMLGAAGQELNLAVVKTMGDRQDCRGVTPEEYRRAEGRVGMSWSYLAQWTLVA</sequence>
<dbReference type="PANTHER" id="PTHR46333:SF5">
    <property type="entry name" value="TRANSGLUTAMINASE-LIKE DOMAIN-CONTAINING PROTEIN"/>
    <property type="match status" value="1"/>
</dbReference>
<dbReference type="InterPro" id="IPR038765">
    <property type="entry name" value="Papain-like_cys_pep_sf"/>
</dbReference>
<evidence type="ECO:0000256" key="1">
    <source>
        <dbReference type="SAM" id="MobiDB-lite"/>
    </source>
</evidence>
<dbReference type="OrthoDB" id="6129702at2759"/>
<evidence type="ECO:0000313" key="4">
    <source>
        <dbReference type="Proteomes" id="UP000235023"/>
    </source>
</evidence>
<feature type="region of interest" description="Disordered" evidence="1">
    <location>
        <begin position="1"/>
        <end position="273"/>
    </location>
</feature>
<dbReference type="InterPro" id="IPR002931">
    <property type="entry name" value="Transglutaminase-like"/>
</dbReference>
<proteinExistence type="predicted"/>
<feature type="compositionally biased region" description="Basic and acidic residues" evidence="1">
    <location>
        <begin position="99"/>
        <end position="108"/>
    </location>
</feature>
<organism evidence="3 4">
    <name type="scientific">Aspergillus taichungensis</name>
    <dbReference type="NCBI Taxonomy" id="482145"/>
    <lineage>
        <taxon>Eukaryota</taxon>
        <taxon>Fungi</taxon>
        <taxon>Dikarya</taxon>
        <taxon>Ascomycota</taxon>
        <taxon>Pezizomycotina</taxon>
        <taxon>Eurotiomycetes</taxon>
        <taxon>Eurotiomycetidae</taxon>
        <taxon>Eurotiales</taxon>
        <taxon>Aspergillaceae</taxon>
        <taxon>Aspergillus</taxon>
        <taxon>Aspergillus subgen. Circumdati</taxon>
    </lineage>
</organism>
<feature type="compositionally biased region" description="Low complexity" evidence="1">
    <location>
        <begin position="111"/>
        <end position="152"/>
    </location>
</feature>
<dbReference type="Gene3D" id="3.10.620.30">
    <property type="match status" value="1"/>
</dbReference>
<dbReference type="Pfam" id="PF01841">
    <property type="entry name" value="Transglut_core"/>
    <property type="match status" value="1"/>
</dbReference>
<dbReference type="PANTHER" id="PTHR46333">
    <property type="entry name" value="CYTOKINESIS PROTEIN 3"/>
    <property type="match status" value="1"/>
</dbReference>
<gene>
    <name evidence="3" type="ORF">BDW42DRAFT_163920</name>
</gene>
<feature type="compositionally biased region" description="Polar residues" evidence="1">
    <location>
        <begin position="209"/>
        <end position="228"/>
    </location>
</feature>
<feature type="domain" description="Transglutaminase-like" evidence="2">
    <location>
        <begin position="375"/>
        <end position="449"/>
    </location>
</feature>
<reference evidence="4" key="1">
    <citation type="submission" date="2017-12" db="EMBL/GenBank/DDBJ databases">
        <authorList>
            <consortium name="DOE Joint Genome Institute"/>
            <person name="Mondo S.J."/>
            <person name="Kjaerbolling I."/>
            <person name="Vesth T.C."/>
            <person name="Frisvad J.C."/>
            <person name="Nybo J.L."/>
            <person name="Theobald S."/>
            <person name="Kuo A."/>
            <person name="Bowyer P."/>
            <person name="Matsuda Y."/>
            <person name="Lyhne E.K."/>
            <person name="Kogle M.E."/>
            <person name="Clum A."/>
            <person name="Lipzen A."/>
            <person name="Salamov A."/>
            <person name="Ngan C.Y."/>
            <person name="Daum C."/>
            <person name="Chiniquy J."/>
            <person name="Barry K."/>
            <person name="LaButti K."/>
            <person name="Haridas S."/>
            <person name="Simmons B.A."/>
            <person name="Magnuson J.K."/>
            <person name="Mortensen U.H."/>
            <person name="Larsen T.O."/>
            <person name="Grigoriev I.V."/>
            <person name="Baker S.E."/>
            <person name="Andersen M.R."/>
            <person name="Nordberg H.P."/>
            <person name="Cantor M.N."/>
            <person name="Hua S.X."/>
        </authorList>
    </citation>
    <scope>NUCLEOTIDE SEQUENCE [LARGE SCALE GENOMIC DNA]</scope>
    <source>
        <strain evidence="4">IBT 19404</strain>
    </source>
</reference>
<keyword evidence="4" id="KW-1185">Reference proteome</keyword>
<dbReference type="SMART" id="SM00460">
    <property type="entry name" value="TGc"/>
    <property type="match status" value="1"/>
</dbReference>
<feature type="compositionally biased region" description="Polar residues" evidence="1">
    <location>
        <begin position="1"/>
        <end position="12"/>
    </location>
</feature>
<accession>A0A2J5I270</accession>
<dbReference type="AlphaFoldDB" id="A0A2J5I270"/>